<dbReference type="PANTHER" id="PTHR37610">
    <property type="entry name" value="CCHC-TYPE DOMAIN-CONTAINING PROTEIN"/>
    <property type="match status" value="1"/>
</dbReference>
<reference evidence="3 4" key="1">
    <citation type="journal article" date="2020" name="Mol. Plant">
        <title>The Chromosome-Based Rubber Tree Genome Provides New Insights into Spurge Genome Evolution and Rubber Biosynthesis.</title>
        <authorList>
            <person name="Liu J."/>
            <person name="Shi C."/>
            <person name="Shi C.C."/>
            <person name="Li W."/>
            <person name="Zhang Q.J."/>
            <person name="Zhang Y."/>
            <person name="Li K."/>
            <person name="Lu H.F."/>
            <person name="Shi C."/>
            <person name="Zhu S.T."/>
            <person name="Xiao Z.Y."/>
            <person name="Nan H."/>
            <person name="Yue Y."/>
            <person name="Zhu X.G."/>
            <person name="Wu Y."/>
            <person name="Hong X.N."/>
            <person name="Fan G.Y."/>
            <person name="Tong Y."/>
            <person name="Zhang D."/>
            <person name="Mao C.L."/>
            <person name="Liu Y.L."/>
            <person name="Hao S.J."/>
            <person name="Liu W.Q."/>
            <person name="Lv M.Q."/>
            <person name="Zhang H.B."/>
            <person name="Liu Y."/>
            <person name="Hu-Tang G.R."/>
            <person name="Wang J.P."/>
            <person name="Wang J.H."/>
            <person name="Sun Y.H."/>
            <person name="Ni S.B."/>
            <person name="Chen W.B."/>
            <person name="Zhang X.C."/>
            <person name="Jiao Y.N."/>
            <person name="Eichler E.E."/>
            <person name="Li G.H."/>
            <person name="Liu X."/>
            <person name="Gao L.Z."/>
        </authorList>
    </citation>
    <scope>NUCLEOTIDE SEQUENCE [LARGE SCALE GENOMIC DNA]</scope>
    <source>
        <strain evidence="4">cv. GT1</strain>
        <tissue evidence="3">Leaf</tissue>
    </source>
</reference>
<dbReference type="InterPro" id="IPR001878">
    <property type="entry name" value="Znf_CCHC"/>
</dbReference>
<comment type="caution">
    <text evidence="3">The sequence shown here is derived from an EMBL/GenBank/DDBJ whole genome shotgun (WGS) entry which is preliminary data.</text>
</comment>
<gene>
    <name evidence="3" type="ORF">GH714_038029</name>
</gene>
<accession>A0A6A6KQH7</accession>
<dbReference type="GO" id="GO:0008270">
    <property type="term" value="F:zinc ion binding"/>
    <property type="evidence" value="ECO:0007669"/>
    <property type="project" value="UniProtKB-KW"/>
</dbReference>
<dbReference type="GO" id="GO:0003676">
    <property type="term" value="F:nucleic acid binding"/>
    <property type="evidence" value="ECO:0007669"/>
    <property type="project" value="InterPro"/>
</dbReference>
<evidence type="ECO:0000313" key="4">
    <source>
        <dbReference type="Proteomes" id="UP000467840"/>
    </source>
</evidence>
<dbReference type="InterPro" id="IPR029472">
    <property type="entry name" value="Copia-like_N"/>
</dbReference>
<dbReference type="Proteomes" id="UP000467840">
    <property type="component" value="Chromosome 8"/>
</dbReference>
<dbReference type="SUPFAM" id="SSF57756">
    <property type="entry name" value="Retrovirus zinc finger-like domains"/>
    <property type="match status" value="1"/>
</dbReference>
<proteinExistence type="predicted"/>
<dbReference type="Pfam" id="PF14244">
    <property type="entry name" value="Retrotran_gag_3"/>
    <property type="match status" value="1"/>
</dbReference>
<evidence type="ECO:0000313" key="3">
    <source>
        <dbReference type="EMBL" id="KAF2289699.1"/>
    </source>
</evidence>
<name>A0A6A6KQH7_HEVBR</name>
<evidence type="ECO:0000259" key="2">
    <source>
        <dbReference type="PROSITE" id="PS50158"/>
    </source>
</evidence>
<sequence length="234" mass="26331">MVDSQNSSHFSDPVGTVTHACNPSEDVFSPYYLHHAENHSSVIVTPKLTLANFASWRRSFLLAVSIRNKQGFLDGSIPKPTLEDPLCLSWVRCNNLLVAWLLRSVSPPIASTVFYMEDAKQIWEKLNQRFFHPDDFRICHLQQLLCTVTQVKKVKNDVTCFHCRKPGHVKANCYRLIGFPLDFKFTKSKGNASGSSTSKSASAYQVSTTKAIAESVADDLSKITLSMEQVRKFE</sequence>
<dbReference type="PANTHER" id="PTHR37610:SF94">
    <property type="entry name" value="RETROTRANSPOSON COPIA-LIKE N-TERMINAL DOMAIN-CONTAINING PROTEIN"/>
    <property type="match status" value="1"/>
</dbReference>
<keyword evidence="1" id="KW-0863">Zinc-finger</keyword>
<dbReference type="AlphaFoldDB" id="A0A6A6KQH7"/>
<dbReference type="PROSITE" id="PS50158">
    <property type="entry name" value="ZF_CCHC"/>
    <property type="match status" value="1"/>
</dbReference>
<dbReference type="EMBL" id="JAAGAX010000016">
    <property type="protein sequence ID" value="KAF2289699.1"/>
    <property type="molecule type" value="Genomic_DNA"/>
</dbReference>
<dbReference type="InterPro" id="IPR036875">
    <property type="entry name" value="Znf_CCHC_sf"/>
</dbReference>
<feature type="domain" description="CCHC-type" evidence="2">
    <location>
        <begin position="160"/>
        <end position="173"/>
    </location>
</feature>
<keyword evidence="1" id="KW-0862">Zinc</keyword>
<protein>
    <recommendedName>
        <fullName evidence="2">CCHC-type domain-containing protein</fullName>
    </recommendedName>
</protein>
<organism evidence="3 4">
    <name type="scientific">Hevea brasiliensis</name>
    <name type="common">Para rubber tree</name>
    <name type="synonym">Siphonia brasiliensis</name>
    <dbReference type="NCBI Taxonomy" id="3981"/>
    <lineage>
        <taxon>Eukaryota</taxon>
        <taxon>Viridiplantae</taxon>
        <taxon>Streptophyta</taxon>
        <taxon>Embryophyta</taxon>
        <taxon>Tracheophyta</taxon>
        <taxon>Spermatophyta</taxon>
        <taxon>Magnoliopsida</taxon>
        <taxon>eudicotyledons</taxon>
        <taxon>Gunneridae</taxon>
        <taxon>Pentapetalae</taxon>
        <taxon>rosids</taxon>
        <taxon>fabids</taxon>
        <taxon>Malpighiales</taxon>
        <taxon>Euphorbiaceae</taxon>
        <taxon>Crotonoideae</taxon>
        <taxon>Micrandreae</taxon>
        <taxon>Hevea</taxon>
    </lineage>
</organism>
<evidence type="ECO:0000256" key="1">
    <source>
        <dbReference type="PROSITE-ProRule" id="PRU00047"/>
    </source>
</evidence>
<keyword evidence="4" id="KW-1185">Reference proteome</keyword>
<keyword evidence="1" id="KW-0479">Metal-binding</keyword>